<sequence length="690" mass="76781">MSSSSAYEDKPPPPPIRLSSSSTTIHSVNGASGNNSNGGFRSLKSGYVDVKPLPREPETTSSSSGYGFSSFSFGNGKDKKKKKEIKKEKEKNKEKATNMKPVISLPSNFEHTVHVGYDPKTGEFTGMPTHWDVLLQNSKISKQEQQQNPQAVLDALQYYTRPSMTQQKWLNYDNGYGNCVDQLQASPFFQKQGLSSSNGAYSSNSLPHLHHINHHNHHLQQQQYQKPQIVQKESFARTSDLHHINHHNHHLQQQYQKPQIVQKESFARTSGTSSNGSTTTTSKASSNLSDEGIQLPDLISPAKPNSSSNNGMHGIKTNGSLSVKEMFSRTPASEPSVPSYAPPSVPKEEAPPMIPERPTKTMSIYTKPKEEEVIKDLSNGGFGRNAARAKRRVTDIEVLAKLKTIVTIGNPDRKYHKVEKIGSGASGSVWSAIEVNTGAEVAIKQMNLSQQPKKELIINEILVMRENKHENIVNYLDSYLVGEELWVVMEYLAGGPLTDVVTECEMEEGMIAAVCREVLQALDFLHSRNVIHRDIKSDNILLGMDGSVKLTDFGFCAQIQPGSKRNTMVGTPYWMAREVVCRQQYGPKVDVWSLGILSIEMVEGEPPYLNENPLRAIYLIATNGRPDFPSRESISPLFRSFIDAALEVDVEKRFSSKEMLRHPFLKCARPLNGLRHLIEAAKRSIAENGS</sequence>
<reference evidence="2" key="1">
    <citation type="submission" date="2022-11" db="UniProtKB">
        <authorList>
            <consortium name="WormBaseParasite"/>
        </authorList>
    </citation>
    <scope>IDENTIFICATION</scope>
</reference>
<organism evidence="1 2">
    <name type="scientific">Panagrolaimus sp. PS1159</name>
    <dbReference type="NCBI Taxonomy" id="55785"/>
    <lineage>
        <taxon>Eukaryota</taxon>
        <taxon>Metazoa</taxon>
        <taxon>Ecdysozoa</taxon>
        <taxon>Nematoda</taxon>
        <taxon>Chromadorea</taxon>
        <taxon>Rhabditida</taxon>
        <taxon>Tylenchina</taxon>
        <taxon>Panagrolaimomorpha</taxon>
        <taxon>Panagrolaimoidea</taxon>
        <taxon>Panagrolaimidae</taxon>
        <taxon>Panagrolaimus</taxon>
    </lineage>
</organism>
<protein>
    <submittedName>
        <fullName evidence="2">Non-specific serine/threonine protein kinase</fullName>
    </submittedName>
</protein>
<accession>A0AC35FWT0</accession>
<evidence type="ECO:0000313" key="1">
    <source>
        <dbReference type="Proteomes" id="UP000887580"/>
    </source>
</evidence>
<dbReference type="WBParaSite" id="PS1159_v2.g21613.t1">
    <property type="protein sequence ID" value="PS1159_v2.g21613.t1"/>
    <property type="gene ID" value="PS1159_v2.g21613"/>
</dbReference>
<evidence type="ECO:0000313" key="2">
    <source>
        <dbReference type="WBParaSite" id="PS1159_v2.g21613.t1"/>
    </source>
</evidence>
<dbReference type="Proteomes" id="UP000887580">
    <property type="component" value="Unplaced"/>
</dbReference>
<name>A0AC35FWT0_9BILA</name>
<proteinExistence type="predicted"/>